<protein>
    <submittedName>
        <fullName evidence="3">Uncharacterized protein</fullName>
    </submittedName>
</protein>
<accession>A0AAV3PQ79</accession>
<evidence type="ECO:0000313" key="3">
    <source>
        <dbReference type="EMBL" id="GAA0153865.1"/>
    </source>
</evidence>
<name>A0AAV3PQ79_LITER</name>
<dbReference type="Proteomes" id="UP001454036">
    <property type="component" value="Unassembled WGS sequence"/>
</dbReference>
<evidence type="ECO:0000313" key="4">
    <source>
        <dbReference type="Proteomes" id="UP001454036"/>
    </source>
</evidence>
<keyword evidence="1" id="KW-0175">Coiled coil</keyword>
<evidence type="ECO:0000256" key="1">
    <source>
        <dbReference type="SAM" id="Coils"/>
    </source>
</evidence>
<feature type="region of interest" description="Disordered" evidence="2">
    <location>
        <begin position="94"/>
        <end position="120"/>
    </location>
</feature>
<comment type="caution">
    <text evidence="3">The sequence shown here is derived from an EMBL/GenBank/DDBJ whole genome shotgun (WGS) entry which is preliminary data.</text>
</comment>
<reference evidence="3 4" key="1">
    <citation type="submission" date="2024-01" db="EMBL/GenBank/DDBJ databases">
        <title>The complete chloroplast genome sequence of Lithospermum erythrorhizon: insights into the phylogenetic relationship among Boraginaceae species and the maternal lineages of purple gromwells.</title>
        <authorList>
            <person name="Okada T."/>
            <person name="Watanabe K."/>
        </authorList>
    </citation>
    <scope>NUCLEOTIDE SEQUENCE [LARGE SCALE GENOMIC DNA]</scope>
</reference>
<keyword evidence="4" id="KW-1185">Reference proteome</keyword>
<dbReference type="EMBL" id="BAABME010018453">
    <property type="protein sequence ID" value="GAA0153865.1"/>
    <property type="molecule type" value="Genomic_DNA"/>
</dbReference>
<proteinExistence type="predicted"/>
<gene>
    <name evidence="3" type="ORF">LIER_37755</name>
</gene>
<evidence type="ECO:0000256" key="2">
    <source>
        <dbReference type="SAM" id="MobiDB-lite"/>
    </source>
</evidence>
<organism evidence="3 4">
    <name type="scientific">Lithospermum erythrorhizon</name>
    <name type="common">Purple gromwell</name>
    <name type="synonym">Lithospermum officinale var. erythrorhizon</name>
    <dbReference type="NCBI Taxonomy" id="34254"/>
    <lineage>
        <taxon>Eukaryota</taxon>
        <taxon>Viridiplantae</taxon>
        <taxon>Streptophyta</taxon>
        <taxon>Embryophyta</taxon>
        <taxon>Tracheophyta</taxon>
        <taxon>Spermatophyta</taxon>
        <taxon>Magnoliopsida</taxon>
        <taxon>eudicotyledons</taxon>
        <taxon>Gunneridae</taxon>
        <taxon>Pentapetalae</taxon>
        <taxon>asterids</taxon>
        <taxon>lamiids</taxon>
        <taxon>Boraginales</taxon>
        <taxon>Boraginaceae</taxon>
        <taxon>Boraginoideae</taxon>
        <taxon>Lithospermeae</taxon>
        <taxon>Lithospermum</taxon>
    </lineage>
</organism>
<feature type="coiled-coil region" evidence="1">
    <location>
        <begin position="59"/>
        <end position="93"/>
    </location>
</feature>
<sequence length="120" mass="13278">MLITQHPTVLKKEDGFGEDAKSLTIIDKLMKGKHVIDVEFNATDQTEVVPEGEALDMLIKAYEEKQQRLETEIQAKKVRVLELQARIQALKATVNDPATTSNDIPEEPAPAAAETSKSHV</sequence>
<dbReference type="AlphaFoldDB" id="A0AAV3PQ79"/>